<evidence type="ECO:0000256" key="2">
    <source>
        <dbReference type="ARBA" id="ARBA00022989"/>
    </source>
</evidence>
<comment type="subcellular location">
    <subcellularLocation>
        <location evidence="4">Cell inner membrane</location>
        <topology evidence="4">Multi-pass membrane protein</topology>
    </subcellularLocation>
</comment>
<feature type="transmembrane region" description="Helical" evidence="4">
    <location>
        <begin position="110"/>
        <end position="136"/>
    </location>
</feature>
<feature type="transmembrane region" description="Helical" evidence="4">
    <location>
        <begin position="338"/>
        <end position="361"/>
    </location>
</feature>
<protein>
    <recommendedName>
        <fullName evidence="4">Uncharacterized MFS-type transporter SMD27_14425</fullName>
    </recommendedName>
</protein>
<feature type="transmembrane region" description="Helical" evidence="4">
    <location>
        <begin position="216"/>
        <end position="242"/>
    </location>
</feature>
<dbReference type="RefSeq" id="WP_379990681.1">
    <property type="nucleotide sequence ID" value="NZ_JBHSMB010000009.1"/>
</dbReference>
<feature type="transmembrane region" description="Helical" evidence="4">
    <location>
        <begin position="367"/>
        <end position="387"/>
    </location>
</feature>
<name>A0ABU5EDD1_9PROT</name>
<dbReference type="InterPro" id="IPR023008">
    <property type="entry name" value="MFS_YhhS-like"/>
</dbReference>
<accession>A0ABU5EDD1</accession>
<feature type="transmembrane region" description="Helical" evidence="4">
    <location>
        <begin position="175"/>
        <end position="195"/>
    </location>
</feature>
<evidence type="ECO:0000313" key="7">
    <source>
        <dbReference type="Proteomes" id="UP001279642"/>
    </source>
</evidence>
<feature type="transmembrane region" description="Helical" evidence="4">
    <location>
        <begin position="303"/>
        <end position="326"/>
    </location>
</feature>
<organism evidence="6 7">
    <name type="scientific">Dongia soli</name>
    <dbReference type="NCBI Taxonomy" id="600628"/>
    <lineage>
        <taxon>Bacteria</taxon>
        <taxon>Pseudomonadati</taxon>
        <taxon>Pseudomonadota</taxon>
        <taxon>Alphaproteobacteria</taxon>
        <taxon>Rhodospirillales</taxon>
        <taxon>Dongiaceae</taxon>
        <taxon>Dongia</taxon>
    </lineage>
</organism>
<keyword evidence="2 4" id="KW-1133">Transmembrane helix</keyword>
<dbReference type="InterPro" id="IPR036259">
    <property type="entry name" value="MFS_trans_sf"/>
</dbReference>
<feature type="domain" description="Major facilitator superfamily (MFS) profile" evidence="5">
    <location>
        <begin position="184"/>
        <end position="399"/>
    </location>
</feature>
<feature type="transmembrane region" description="Helical" evidence="4">
    <location>
        <begin position="12"/>
        <end position="38"/>
    </location>
</feature>
<comment type="similarity">
    <text evidence="4">Belongs to the major facilitator superfamily. YhhS family.</text>
</comment>
<dbReference type="InterPro" id="IPR052714">
    <property type="entry name" value="MFS_Exporter"/>
</dbReference>
<keyword evidence="4" id="KW-0813">Transport</keyword>
<evidence type="ECO:0000256" key="3">
    <source>
        <dbReference type="ARBA" id="ARBA00023136"/>
    </source>
</evidence>
<evidence type="ECO:0000313" key="6">
    <source>
        <dbReference type="EMBL" id="MDY0884044.1"/>
    </source>
</evidence>
<keyword evidence="4" id="KW-1003">Cell membrane</keyword>
<dbReference type="EMBL" id="JAXCLW010000003">
    <property type="protein sequence ID" value="MDY0884044.1"/>
    <property type="molecule type" value="Genomic_DNA"/>
</dbReference>
<dbReference type="NCBIfam" id="NF003477">
    <property type="entry name" value="PRK05122.1"/>
    <property type="match status" value="1"/>
</dbReference>
<dbReference type="PANTHER" id="PTHR23531:SF1">
    <property type="entry name" value="QUINOLENE RESISTANCE PROTEIN NORA"/>
    <property type="match status" value="1"/>
</dbReference>
<feature type="transmembrane region" description="Helical" evidence="4">
    <location>
        <begin position="148"/>
        <end position="169"/>
    </location>
</feature>
<dbReference type="InterPro" id="IPR011701">
    <property type="entry name" value="MFS"/>
</dbReference>
<dbReference type="CDD" id="cd17489">
    <property type="entry name" value="MFS_YfcJ_like"/>
    <property type="match status" value="1"/>
</dbReference>
<evidence type="ECO:0000256" key="4">
    <source>
        <dbReference type="HAMAP-Rule" id="MF_01118"/>
    </source>
</evidence>
<evidence type="ECO:0000256" key="1">
    <source>
        <dbReference type="ARBA" id="ARBA00022692"/>
    </source>
</evidence>
<comment type="caution">
    <text evidence="6">The sequence shown here is derived from an EMBL/GenBank/DDBJ whole genome shotgun (WGS) entry which is preliminary data.</text>
</comment>
<gene>
    <name evidence="6" type="ORF">SMD27_14425</name>
</gene>
<keyword evidence="4" id="KW-0997">Cell inner membrane</keyword>
<dbReference type="Pfam" id="PF07690">
    <property type="entry name" value="MFS_1"/>
    <property type="match status" value="1"/>
</dbReference>
<dbReference type="Gene3D" id="1.20.1250.20">
    <property type="entry name" value="MFS general substrate transporter like domains"/>
    <property type="match status" value="1"/>
</dbReference>
<keyword evidence="1 4" id="KW-0812">Transmembrane</keyword>
<reference evidence="6 7" key="1">
    <citation type="journal article" date="2016" name="Antonie Van Leeuwenhoek">
        <title>Dongia soli sp. nov., isolated from soil from Dokdo, Korea.</title>
        <authorList>
            <person name="Kim D.U."/>
            <person name="Lee H."/>
            <person name="Kim H."/>
            <person name="Kim S.G."/>
            <person name="Ka J.O."/>
        </authorList>
    </citation>
    <scope>NUCLEOTIDE SEQUENCE [LARGE SCALE GENOMIC DNA]</scope>
    <source>
        <strain evidence="6 7">D78</strain>
    </source>
</reference>
<evidence type="ECO:0000259" key="5">
    <source>
        <dbReference type="PROSITE" id="PS50850"/>
    </source>
</evidence>
<feature type="transmembrane region" description="Helical" evidence="4">
    <location>
        <begin position="44"/>
        <end position="61"/>
    </location>
</feature>
<feature type="transmembrane region" description="Helical" evidence="4">
    <location>
        <begin position="248"/>
        <end position="267"/>
    </location>
</feature>
<dbReference type="PROSITE" id="PS50850">
    <property type="entry name" value="MFS"/>
    <property type="match status" value="1"/>
</dbReference>
<dbReference type="HAMAP" id="MF_01118">
    <property type="entry name" value="MFS_YhhS"/>
    <property type="match status" value="1"/>
</dbReference>
<sequence>MGNADDKAESVILQILTTVVFTFICYLTVGIPLAVLPSYVHVDLGYGSVLAGIVISTQYLATLLTRPHAGQTCDLIGPKQAVVYGLIACGISGIFLLIAAMFAGTPWISLLFLLIGRLVLGFGESLVGTGSITWGIGQIGATHTARMISWNGIATYGALALGAPLGVILTGNLGFASIGASIALLAVIGLGLSYLKRPTQVVTGDRLAFRRVFGRVLPHGLGLALGSTGFGTIATFITLFYASRNWPNAAFTLTLFGAAFIGTRLLFANAINRFGGFRVAMVSFVVEVVGLVLLSGAGVPHLALAGAALTGCGFALVFPALGVEAVGLVPPSNRGAALGAYSVFADLSLGITGPLIGFIISLYGYPSAFLCAAIAAAIALILTVLLYRRSFRMAPAVTH</sequence>
<dbReference type="SUPFAM" id="SSF103473">
    <property type="entry name" value="MFS general substrate transporter"/>
    <property type="match status" value="1"/>
</dbReference>
<keyword evidence="3 4" id="KW-0472">Membrane</keyword>
<dbReference type="PANTHER" id="PTHR23531">
    <property type="entry name" value="QUINOLENE RESISTANCE PROTEIN NORA"/>
    <property type="match status" value="1"/>
</dbReference>
<proteinExistence type="inferred from homology"/>
<dbReference type="NCBIfam" id="NF009048">
    <property type="entry name" value="PRK12382.1"/>
    <property type="match status" value="1"/>
</dbReference>
<feature type="transmembrane region" description="Helical" evidence="4">
    <location>
        <begin position="82"/>
        <end position="104"/>
    </location>
</feature>
<dbReference type="InterPro" id="IPR020846">
    <property type="entry name" value="MFS_dom"/>
</dbReference>
<dbReference type="Proteomes" id="UP001279642">
    <property type="component" value="Unassembled WGS sequence"/>
</dbReference>
<feature type="transmembrane region" description="Helical" evidence="4">
    <location>
        <begin position="279"/>
        <end position="297"/>
    </location>
</feature>
<keyword evidence="7" id="KW-1185">Reference proteome</keyword>